<comment type="catalytic activity">
    <reaction evidence="14 15">
        <text>N-succinyl-(2S,6S)-2,6-diaminopimelate + H2O = (2S,6S)-2,6-diaminopimelate + succinate</text>
        <dbReference type="Rhea" id="RHEA:22608"/>
        <dbReference type="ChEBI" id="CHEBI:15377"/>
        <dbReference type="ChEBI" id="CHEBI:30031"/>
        <dbReference type="ChEBI" id="CHEBI:57609"/>
        <dbReference type="ChEBI" id="CHEBI:58087"/>
        <dbReference type="EC" id="3.5.1.18"/>
    </reaction>
</comment>
<dbReference type="PATRIC" id="fig|1481663.12.peg.1613"/>
<reference evidence="17 18" key="1">
    <citation type="journal article" date="2015" name="Genome Biol. Evol.">
        <title>The Dynamics of Genetic Interactions between Vibrio metoecus and Vibrio cholerae, Two Close Relatives Co-Occurring in the Environment.</title>
        <authorList>
            <person name="Orata F.D."/>
            <person name="Kirchberger P.C."/>
            <person name="Meheust R."/>
            <person name="Barlow E.J."/>
            <person name="Tarr C.L."/>
            <person name="Boucher Y."/>
        </authorList>
    </citation>
    <scope>NUCLEOTIDE SEQUENCE [LARGE SCALE GENOMIC DNA]</scope>
    <source>
        <strain evidence="17 18">YB5B04</strain>
    </source>
</reference>
<dbReference type="Gene3D" id="3.40.630.10">
    <property type="entry name" value="Zn peptidases"/>
    <property type="match status" value="2"/>
</dbReference>
<dbReference type="Pfam" id="PF01546">
    <property type="entry name" value="Peptidase_M20"/>
    <property type="match status" value="1"/>
</dbReference>
<evidence type="ECO:0000313" key="17">
    <source>
        <dbReference type="EMBL" id="KQA99896.1"/>
    </source>
</evidence>
<gene>
    <name evidence="15" type="primary">dapE</name>
    <name evidence="17" type="ORF">XV92_14060</name>
</gene>
<feature type="binding site" evidence="15">
    <location>
        <position position="164"/>
    </location>
    <ligand>
        <name>Zn(2+)</name>
        <dbReference type="ChEBI" id="CHEBI:29105"/>
        <label>1</label>
    </ligand>
</feature>
<dbReference type="GO" id="GO:0008777">
    <property type="term" value="F:acetylornithine deacetylase activity"/>
    <property type="evidence" value="ECO:0007669"/>
    <property type="project" value="TreeGrafter"/>
</dbReference>
<feature type="binding site" evidence="15">
    <location>
        <position position="136"/>
    </location>
    <ligand>
        <name>Zn(2+)</name>
        <dbReference type="ChEBI" id="CHEBI:29105"/>
        <label>2</label>
    </ligand>
</feature>
<dbReference type="HAMAP" id="MF_01690">
    <property type="entry name" value="DapE"/>
    <property type="match status" value="1"/>
</dbReference>
<dbReference type="AlphaFoldDB" id="A0A0Q0PVH7"/>
<feature type="binding site" evidence="15">
    <location>
        <position position="101"/>
    </location>
    <ligand>
        <name>Zn(2+)</name>
        <dbReference type="ChEBI" id="CHEBI:29105"/>
        <label>1</label>
    </ligand>
</feature>
<dbReference type="InterPro" id="IPR011650">
    <property type="entry name" value="Peptidase_M20_dimer"/>
</dbReference>
<keyword evidence="7 15" id="KW-0479">Metal-binding</keyword>
<comment type="pathway">
    <text evidence="1 15">Amino-acid biosynthesis; L-lysine biosynthesis via DAP pathway; LL-2,6-diaminopimelate from (S)-tetrahydrodipicolinate (succinylase route): step 3/3.</text>
</comment>
<evidence type="ECO:0000313" key="18">
    <source>
        <dbReference type="Proteomes" id="UP000050491"/>
    </source>
</evidence>
<accession>A0A0Q0PVH7</accession>
<feature type="active site" evidence="15">
    <location>
        <position position="70"/>
    </location>
</feature>
<evidence type="ECO:0000256" key="9">
    <source>
        <dbReference type="ARBA" id="ARBA00022833"/>
    </source>
</evidence>
<dbReference type="InterPro" id="IPR036264">
    <property type="entry name" value="Bact_exopeptidase_dim_dom"/>
</dbReference>
<comment type="similarity">
    <text evidence="2 15">Belongs to the peptidase M20A family. DapE subfamily.</text>
</comment>
<keyword evidence="12 15" id="KW-0170">Cobalt</keyword>
<dbReference type="FunFam" id="3.40.630.10:FF:000010">
    <property type="entry name" value="Succinyl-diaminopimelate desuccinylase"/>
    <property type="match status" value="1"/>
</dbReference>
<dbReference type="FunFam" id="3.40.630.10:FF:000005">
    <property type="entry name" value="Succinyl-diaminopimelate desuccinylase"/>
    <property type="match status" value="1"/>
</dbReference>
<dbReference type="PROSITE" id="PS00759">
    <property type="entry name" value="ARGE_DAPE_CPG2_2"/>
    <property type="match status" value="1"/>
</dbReference>
<evidence type="ECO:0000256" key="8">
    <source>
        <dbReference type="ARBA" id="ARBA00022801"/>
    </source>
</evidence>
<keyword evidence="11 15" id="KW-0457">Lysine biosynthesis</keyword>
<dbReference type="InterPro" id="IPR001261">
    <property type="entry name" value="ArgE/DapE_CS"/>
</dbReference>
<evidence type="ECO:0000256" key="2">
    <source>
        <dbReference type="ARBA" id="ARBA00006746"/>
    </source>
</evidence>
<evidence type="ECO:0000256" key="4">
    <source>
        <dbReference type="ARBA" id="ARBA00011921"/>
    </source>
</evidence>
<evidence type="ECO:0000256" key="5">
    <source>
        <dbReference type="ARBA" id="ARBA00022391"/>
    </source>
</evidence>
<dbReference type="PANTHER" id="PTHR43808">
    <property type="entry name" value="ACETYLORNITHINE DEACETYLASE"/>
    <property type="match status" value="1"/>
</dbReference>
<feature type="binding site" evidence="15">
    <location>
        <position position="68"/>
    </location>
    <ligand>
        <name>Zn(2+)</name>
        <dbReference type="ChEBI" id="CHEBI:29105"/>
        <label>1</label>
    </ligand>
</feature>
<keyword evidence="10 15" id="KW-0220">Diaminopimelate biosynthesis</keyword>
<dbReference type="GO" id="GO:0008270">
    <property type="term" value="F:zinc ion binding"/>
    <property type="evidence" value="ECO:0007669"/>
    <property type="project" value="UniProtKB-UniRule"/>
</dbReference>
<evidence type="ECO:0000256" key="14">
    <source>
        <dbReference type="ARBA" id="ARBA00051301"/>
    </source>
</evidence>
<keyword evidence="8 15" id="KW-0378">Hydrolase</keyword>
<evidence type="ECO:0000256" key="7">
    <source>
        <dbReference type="ARBA" id="ARBA00022723"/>
    </source>
</evidence>
<dbReference type="Pfam" id="PF07687">
    <property type="entry name" value="M20_dimer"/>
    <property type="match status" value="1"/>
</dbReference>
<feature type="domain" description="Peptidase M20 dimerisation" evidence="16">
    <location>
        <begin position="177"/>
        <end position="284"/>
    </location>
</feature>
<dbReference type="PANTHER" id="PTHR43808:SF31">
    <property type="entry name" value="N-ACETYL-L-CITRULLINE DEACETYLASE"/>
    <property type="match status" value="1"/>
</dbReference>
<comment type="caution">
    <text evidence="17">The sequence shown here is derived from an EMBL/GenBank/DDBJ whole genome shotgun (WGS) entry which is preliminary data.</text>
</comment>
<dbReference type="EC" id="3.5.1.18" evidence="4 15"/>
<dbReference type="GO" id="GO:0006526">
    <property type="term" value="P:L-arginine biosynthetic process"/>
    <property type="evidence" value="ECO:0007669"/>
    <property type="project" value="TreeGrafter"/>
</dbReference>
<dbReference type="Proteomes" id="UP000050491">
    <property type="component" value="Unassembled WGS sequence"/>
</dbReference>
<dbReference type="GO" id="GO:0009089">
    <property type="term" value="P:lysine biosynthetic process via diaminopimelate"/>
    <property type="evidence" value="ECO:0007669"/>
    <property type="project" value="UniProtKB-UniRule"/>
</dbReference>
<feature type="binding site" evidence="15">
    <location>
        <position position="350"/>
    </location>
    <ligand>
        <name>Zn(2+)</name>
        <dbReference type="ChEBI" id="CHEBI:29105"/>
        <label>2</label>
    </ligand>
</feature>
<evidence type="ECO:0000256" key="1">
    <source>
        <dbReference type="ARBA" id="ARBA00005130"/>
    </source>
</evidence>
<feature type="active site" description="Proton acceptor" evidence="15">
    <location>
        <position position="135"/>
    </location>
</feature>
<evidence type="ECO:0000256" key="12">
    <source>
        <dbReference type="ARBA" id="ARBA00023285"/>
    </source>
</evidence>
<comment type="function">
    <text evidence="15">Catalyzes the hydrolysis of N-succinyl-L,L-diaminopimelic acid (SDAP), forming succinate and LL-2,6-diaminopimelate (DAP), an intermediate involved in the bacterial biosynthesis of lysine and meso-diaminopimelic acid, an essential component of bacterial cell walls.</text>
</comment>
<dbReference type="GO" id="GO:0050897">
    <property type="term" value="F:cobalt ion binding"/>
    <property type="evidence" value="ECO:0007669"/>
    <property type="project" value="UniProtKB-UniRule"/>
</dbReference>
<proteinExistence type="inferred from homology"/>
<dbReference type="UniPathway" id="UPA00034">
    <property type="reaction ID" value="UER00021"/>
</dbReference>
<evidence type="ECO:0000256" key="10">
    <source>
        <dbReference type="ARBA" id="ARBA00022915"/>
    </source>
</evidence>
<organism evidence="17 18">
    <name type="scientific">Vibrio metoecus</name>
    <dbReference type="NCBI Taxonomy" id="1481663"/>
    <lineage>
        <taxon>Bacteria</taxon>
        <taxon>Pseudomonadati</taxon>
        <taxon>Pseudomonadota</taxon>
        <taxon>Gammaproteobacteria</taxon>
        <taxon>Vibrionales</taxon>
        <taxon>Vibrionaceae</taxon>
        <taxon>Vibrio</taxon>
    </lineage>
</organism>
<evidence type="ECO:0000256" key="11">
    <source>
        <dbReference type="ARBA" id="ARBA00023154"/>
    </source>
</evidence>
<comment type="subunit">
    <text evidence="3 15">Homodimer.</text>
</comment>
<evidence type="ECO:0000259" key="16">
    <source>
        <dbReference type="Pfam" id="PF07687"/>
    </source>
</evidence>
<feature type="binding site" evidence="15">
    <location>
        <position position="101"/>
    </location>
    <ligand>
        <name>Zn(2+)</name>
        <dbReference type="ChEBI" id="CHEBI:29105"/>
        <label>2</label>
    </ligand>
</feature>
<protein>
    <recommendedName>
        <fullName evidence="5 15">Succinyl-diaminopimelate desuccinylase</fullName>
        <shortName evidence="15">SDAP desuccinylase</shortName>
        <ecNumber evidence="4 15">3.5.1.18</ecNumber>
    </recommendedName>
    <alternativeName>
        <fullName evidence="13 15">N-succinyl-LL-2,6-diaminoheptanedioate amidohydrolase</fullName>
    </alternativeName>
</protein>
<evidence type="ECO:0000256" key="15">
    <source>
        <dbReference type="HAMAP-Rule" id="MF_01690"/>
    </source>
</evidence>
<sequence length="377" mass="40694">MTDSPVLALAKDLISRQSVTPADAGCQDVMIARLKALGFEIESMVFEDTTNFWARRGTQSPLFVFAGHTDVVPAGPLAQWHTPPFEPTVIDDFLHGRGAADMKGSLACMIVAVERFLAEHPDHQGSIGFLITSDEEGPFINGTVRVVETLMARNEMIDMCIVGEPSSTLAVGDVVKNGRRGSITGDLKIKGTQGHVAYPHLANNPVHQALPALAELAATSWDEGNAFFPPTSFQIPNLQAGTGASNVIPGEFDVQFNFRFSTELTDEEIKRRVHSVLDAHGLDYDLKWTLSGQPFLTDAGELLAAVVAAVEEVNHQAPALLTTGGTSDGRFIAQMGAQVVELGPVNATIHKVNECVRITDLEKLTDMYQKTLNHLLG</sequence>
<dbReference type="CDD" id="cd03891">
    <property type="entry name" value="M20_DapE_proteobac"/>
    <property type="match status" value="1"/>
</dbReference>
<dbReference type="SUPFAM" id="SSF53187">
    <property type="entry name" value="Zn-dependent exopeptidases"/>
    <property type="match status" value="1"/>
</dbReference>
<evidence type="ECO:0000256" key="3">
    <source>
        <dbReference type="ARBA" id="ARBA00011738"/>
    </source>
</evidence>
<dbReference type="GO" id="GO:0019877">
    <property type="term" value="P:diaminopimelate biosynthetic process"/>
    <property type="evidence" value="ECO:0007669"/>
    <property type="project" value="UniProtKB-UniRule"/>
</dbReference>
<evidence type="ECO:0000256" key="13">
    <source>
        <dbReference type="ARBA" id="ARBA00031891"/>
    </source>
</evidence>
<keyword evidence="9 15" id="KW-0862">Zinc</keyword>
<keyword evidence="6 15" id="KW-0028">Amino-acid biosynthesis</keyword>
<dbReference type="NCBIfam" id="TIGR01246">
    <property type="entry name" value="dapE_proteo"/>
    <property type="match status" value="1"/>
</dbReference>
<name>A0A0Q0PVH7_VIBMT</name>
<dbReference type="NCBIfam" id="NF009557">
    <property type="entry name" value="PRK13009.1"/>
    <property type="match status" value="1"/>
</dbReference>
<dbReference type="SUPFAM" id="SSF55031">
    <property type="entry name" value="Bacterial exopeptidase dimerisation domain"/>
    <property type="match status" value="1"/>
</dbReference>
<dbReference type="InterPro" id="IPR002933">
    <property type="entry name" value="Peptidase_M20"/>
</dbReference>
<dbReference type="OrthoDB" id="9809784at2"/>
<comment type="cofactor">
    <cofactor evidence="15">
        <name>Zn(2+)</name>
        <dbReference type="ChEBI" id="CHEBI:29105"/>
    </cofactor>
    <cofactor evidence="15">
        <name>Co(2+)</name>
        <dbReference type="ChEBI" id="CHEBI:48828"/>
    </cofactor>
    <text evidence="15">Binds 2 Zn(2+) or Co(2+) ions per subunit.</text>
</comment>
<dbReference type="EMBL" id="LBGP01000018">
    <property type="protein sequence ID" value="KQA99896.1"/>
    <property type="molecule type" value="Genomic_DNA"/>
</dbReference>
<dbReference type="InterPro" id="IPR050072">
    <property type="entry name" value="Peptidase_M20A"/>
</dbReference>
<dbReference type="GO" id="GO:0009014">
    <property type="term" value="F:succinyl-diaminopimelate desuccinylase activity"/>
    <property type="evidence" value="ECO:0007669"/>
    <property type="project" value="UniProtKB-UniRule"/>
</dbReference>
<dbReference type="RefSeq" id="WP_000132403.1">
    <property type="nucleotide sequence ID" value="NZ_ACZT01000009.1"/>
</dbReference>
<dbReference type="InterPro" id="IPR005941">
    <property type="entry name" value="DapE_proteobac"/>
</dbReference>
<evidence type="ECO:0000256" key="6">
    <source>
        <dbReference type="ARBA" id="ARBA00022605"/>
    </source>
</evidence>